<dbReference type="InterPro" id="IPR005546">
    <property type="entry name" value="Autotransporte_beta"/>
</dbReference>
<evidence type="ECO:0000259" key="1">
    <source>
        <dbReference type="PROSITE" id="PS51208"/>
    </source>
</evidence>
<dbReference type="SMART" id="SM00869">
    <property type="entry name" value="Autotransporter"/>
    <property type="match status" value="1"/>
</dbReference>
<dbReference type="SUPFAM" id="SSF103515">
    <property type="entry name" value="Autotransporter"/>
    <property type="match status" value="1"/>
</dbReference>
<dbReference type="InterPro" id="IPR036709">
    <property type="entry name" value="Autotransporte_beta_dom_sf"/>
</dbReference>
<organism evidence="2">
    <name type="scientific">freshwater sediment metagenome</name>
    <dbReference type="NCBI Taxonomy" id="556182"/>
    <lineage>
        <taxon>unclassified sequences</taxon>
        <taxon>metagenomes</taxon>
        <taxon>ecological metagenomes</taxon>
    </lineage>
</organism>
<evidence type="ECO:0000313" key="2">
    <source>
        <dbReference type="EMBL" id="CAJ0859811.1"/>
    </source>
</evidence>
<reference evidence="2" key="1">
    <citation type="submission" date="2023-07" db="EMBL/GenBank/DDBJ databases">
        <authorList>
            <person name="Pelsma A.J. K."/>
        </authorList>
    </citation>
    <scope>NUCLEOTIDE SEQUENCE</scope>
</reference>
<gene>
    <name evidence="2" type="ORF">AMST5_01244</name>
</gene>
<dbReference type="Gene3D" id="2.160.20.20">
    <property type="match status" value="1"/>
</dbReference>
<protein>
    <recommendedName>
        <fullName evidence="1">Autotransporter domain-containing protein</fullName>
    </recommendedName>
</protein>
<dbReference type="Gene3D" id="2.40.128.130">
    <property type="entry name" value="Autotransporter beta-domain"/>
    <property type="match status" value="1"/>
</dbReference>
<dbReference type="PROSITE" id="PS51208">
    <property type="entry name" value="AUTOTRANSPORTER"/>
    <property type="match status" value="1"/>
</dbReference>
<proteinExistence type="predicted"/>
<name>A0AA48RDI0_9ZZZZ</name>
<dbReference type="AlphaFoldDB" id="A0AA48RDI0"/>
<dbReference type="InterPro" id="IPR012332">
    <property type="entry name" value="Autotransporter_pectin_lyase_C"/>
</dbReference>
<dbReference type="EMBL" id="OY288114">
    <property type="protein sequence ID" value="CAJ0859811.1"/>
    <property type="molecule type" value="Genomic_DNA"/>
</dbReference>
<accession>A0AA48RDI0</accession>
<feature type="domain" description="Autotransporter" evidence="1">
    <location>
        <begin position="668"/>
        <end position="955"/>
    </location>
</feature>
<sequence>MTASSRAGDGVLLRPLTGVVTSDGGFINRLSGGATVTATSGTTTLSLTNSYTGATTIENGATLTGANNNALSATSATTVKTGGTLDLGGLTQTVNSVSLTGGVIKTGTLTSTNGILSSGGTITSLTINGGGTSLKTTGGTTTLTGTNNFSGNVSNGRGAKLVNKGNTTDALINNGDMTNDPGATYRADVTNSGGATLTNIGTWIGAATNELGSDLANNGSWTGSVTNDATSTFSNGLGATLDGALTNSGTATNGGTIKRGVRNNATGTFTTTGAIEGGVTNAGVTLASGSISGIIVNTKTFQVVNPLTGDGTSTFFNDANGLLAVAQNFTNVGAVSNASTVDIGVGFQLATTGVYLNKAGATTFNGGTLTATGGVINLSTNFSNSSSGEIKGAVTNGNGNVAARFVNEAGAKGAGGKITGNVTNNRNSVFENNGVVSGDFTNHGVLNAQNTITGVIDNTGTLNLTGTLDPSVTNNWGVTNLFSFNLISPTFNNNAGGVLTSINGMITGTLHNNPGGAIELRTGATPIFNTLNVTGNYSGGGAMLISDTLTSAGAVRGGRLFVGGAGSGDTGVYVTPVGPTSYYNNPILVAKINALGGRFLLANAGNINQGALKFRIEELAPGEWYLFPTLDTQVFTAVGNGIISTMTSQTGFFQGAAPFVTSPLSATPNQAHTGLWVRSSVGRDDVSSHAVSTGVQGDQWSEHKLRTMFDGDQVGADFAVWNVQNTKFNLHGGITTGQYFANTFDIKGSGTSASFNIPYVGVYGVLAGNGFFSDVLFRHDFWSSSVNNQNAGLIGRGLYGHGWAGSANVGYRIVQVDKWFVEPSAGVHVNAAKFGDLPVVAGTTPAFVAFNTVRSTLGRAGVRVGTNAELAGMALQPYVSLSAWREFEGDARQNFIQDTMLVPMTSTRVGTFGQVGAGVAAQIIGTDLVGFLRGDYRFGGNITGGTLNGGIRYTF</sequence>